<evidence type="ECO:0000313" key="9">
    <source>
        <dbReference type="Proteomes" id="UP000198668"/>
    </source>
</evidence>
<organism evidence="8 9">
    <name type="scientific">Pisciglobus halotolerans</name>
    <dbReference type="NCBI Taxonomy" id="745365"/>
    <lineage>
        <taxon>Bacteria</taxon>
        <taxon>Bacillati</taxon>
        <taxon>Bacillota</taxon>
        <taxon>Bacilli</taxon>
        <taxon>Lactobacillales</taxon>
        <taxon>Carnobacteriaceae</taxon>
    </lineage>
</organism>
<keyword evidence="9" id="KW-1185">Reference proteome</keyword>
<dbReference type="AlphaFoldDB" id="A0A1I3AML8"/>
<keyword evidence="6 7" id="KW-0472">Membrane</keyword>
<dbReference type="GO" id="GO:0044780">
    <property type="term" value="P:bacterial-type flagellum assembly"/>
    <property type="evidence" value="ECO:0007669"/>
    <property type="project" value="InterPro"/>
</dbReference>
<keyword evidence="8" id="KW-0969">Cilium</keyword>
<keyword evidence="4 7" id="KW-0812">Transmembrane</keyword>
<evidence type="ECO:0000256" key="1">
    <source>
        <dbReference type="ARBA" id="ARBA00004651"/>
    </source>
</evidence>
<evidence type="ECO:0000256" key="5">
    <source>
        <dbReference type="ARBA" id="ARBA00022989"/>
    </source>
</evidence>
<keyword evidence="7" id="KW-1005">Bacterial flagellum biogenesis</keyword>
<dbReference type="OrthoDB" id="9759185at2"/>
<dbReference type="RefSeq" id="WP_092090707.1">
    <property type="nucleotide sequence ID" value="NZ_FOQE01000001.1"/>
</dbReference>
<keyword evidence="7" id="KW-1006">Bacterial flagellum protein export</keyword>
<dbReference type="PRINTS" id="PR00949">
    <property type="entry name" value="TYPE3IMAPROT"/>
</dbReference>
<comment type="function">
    <text evidence="7">Required for formation of the rod structure of the flagellar apparatus. Together with FliI and FliH, may constitute the export apparatus of flagellin.</text>
</comment>
<evidence type="ECO:0000256" key="4">
    <source>
        <dbReference type="ARBA" id="ARBA00022692"/>
    </source>
</evidence>
<evidence type="ECO:0000256" key="6">
    <source>
        <dbReference type="ARBA" id="ARBA00023136"/>
    </source>
</evidence>
<feature type="transmembrane region" description="Helical" evidence="7">
    <location>
        <begin position="18"/>
        <end position="35"/>
    </location>
</feature>
<feature type="transmembrane region" description="Helical" evidence="7">
    <location>
        <begin position="200"/>
        <end position="220"/>
    </location>
</feature>
<keyword evidence="7" id="KW-0813">Transport</keyword>
<evidence type="ECO:0000256" key="7">
    <source>
        <dbReference type="RuleBase" id="RU364093"/>
    </source>
</evidence>
<dbReference type="InterPro" id="IPR025505">
    <property type="entry name" value="FHIPEP_CS"/>
</dbReference>
<name>A0A1I3AML8_9LACT</name>
<dbReference type="InterPro" id="IPR042194">
    <property type="entry name" value="FHIPEP_1"/>
</dbReference>
<dbReference type="PANTHER" id="PTHR30161:SF1">
    <property type="entry name" value="FLAGELLAR BIOSYNTHESIS PROTEIN FLHA-RELATED"/>
    <property type="match status" value="1"/>
</dbReference>
<dbReference type="Gene3D" id="3.40.50.12790">
    <property type="entry name" value="FHIPEP family, domain 4"/>
    <property type="match status" value="1"/>
</dbReference>
<dbReference type="GO" id="GO:0005886">
    <property type="term" value="C:plasma membrane"/>
    <property type="evidence" value="ECO:0007669"/>
    <property type="project" value="UniProtKB-SubCell"/>
</dbReference>
<dbReference type="PIRSF" id="PIRSF005419">
    <property type="entry name" value="FlhA"/>
    <property type="match status" value="1"/>
</dbReference>
<dbReference type="Gene3D" id="1.10.8.540">
    <property type="entry name" value="FHIPEP family, domain 3"/>
    <property type="match status" value="1"/>
</dbReference>
<protein>
    <recommendedName>
        <fullName evidence="7">Flagellar biosynthesis protein FlhA</fullName>
    </recommendedName>
</protein>
<sequence length="696" mass="75683">MLAAVNDKLKGLSKQMDIAIALLVVMILGMIIVPLPSPLLDFMLVINISLSLIILLLTLFTKSVLEFSTFPTVLLITTMFRLALNISSTRLILTQGAAGQVIDTFANFVAGSNFVVGLVVFIIIIIVQMVVVTSGSGRVSEVSARFTLDAMPGKQMAIDADLNAGLITQEEAKHRRKDLEREAQFFGAMDGASKFVKGDAIAGIIITIINLIGGILIYVTQQGMGMMEAMNHFGKLTIGDGLVSQVPSLLISVGSGILVTRSGSPKAFGTALGEELFGIPKVLMMVAGVLLVFALIPGFPVIPFLLFGVLAGTAGYLLNENEKTQVAAEKEQAIKEKAAQRTQSEKVQEESASAFQVDPLAIEIGYGLIPLADDSQDLNLTGQIPTIRRQCAQEMGILLSPIRIRDNLQLDPHEYAIKIKGNEVAIGVLYLDKLMIIDPGETQFDFDGIPAKEPSFGLDAMWIDENDREAADLKGYTVVDPLTVLVTHLKEVIRQNSADLLGRQEVKLLLEGIKDKYSVVIDELIPDIMRLGEVQKVLQNLLKENIPINDLVTILETLADYGNLTKDSETLTEYVRQALKRTIVNPYQDQNGTLHVLTIHPDTEELISQSIQKSSAGSIPVLQSAEITKIFDSLAQVHQQLDSMGIPHVLLSSPKVRPAIKNLISFNFPDIAVLSLNEVPNDVSIETEGMIEGSRN</sequence>
<dbReference type="InterPro" id="IPR006301">
    <property type="entry name" value="FlhA"/>
</dbReference>
<dbReference type="InterPro" id="IPR001712">
    <property type="entry name" value="T3SS_FHIPEP"/>
</dbReference>
<keyword evidence="8" id="KW-0282">Flagellum</keyword>
<keyword evidence="5 7" id="KW-1133">Transmembrane helix</keyword>
<accession>A0A1I3AML8</accession>
<dbReference type="PANTHER" id="PTHR30161">
    <property type="entry name" value="FLAGELLAR EXPORT PROTEIN, MEMBRANE FLHA SUBUNIT-RELATED"/>
    <property type="match status" value="1"/>
</dbReference>
<feature type="transmembrane region" description="Helical" evidence="7">
    <location>
        <begin position="42"/>
        <end position="61"/>
    </location>
</feature>
<comment type="similarity">
    <text evidence="2 7">Belongs to the FHIPEP (flagella/HR/invasion proteins export pore) family.</text>
</comment>
<dbReference type="Pfam" id="PF00771">
    <property type="entry name" value="FHIPEP"/>
    <property type="match status" value="1"/>
</dbReference>
<comment type="subcellular location">
    <subcellularLocation>
        <location evidence="1 7">Cell membrane</location>
        <topology evidence="1 7">Multi-pass membrane protein</topology>
    </subcellularLocation>
</comment>
<keyword evidence="8" id="KW-0966">Cell projection</keyword>
<evidence type="ECO:0000256" key="2">
    <source>
        <dbReference type="ARBA" id="ARBA00008835"/>
    </source>
</evidence>
<keyword evidence="7" id="KW-0653">Protein transport</keyword>
<dbReference type="PROSITE" id="PS00994">
    <property type="entry name" value="FHIPEP"/>
    <property type="match status" value="1"/>
</dbReference>
<dbReference type="NCBIfam" id="TIGR01398">
    <property type="entry name" value="FlhA"/>
    <property type="match status" value="1"/>
</dbReference>
<dbReference type="GO" id="GO:0009306">
    <property type="term" value="P:protein secretion"/>
    <property type="evidence" value="ECO:0007669"/>
    <property type="project" value="InterPro"/>
</dbReference>
<evidence type="ECO:0000256" key="3">
    <source>
        <dbReference type="ARBA" id="ARBA00022475"/>
    </source>
</evidence>
<dbReference type="EMBL" id="FOQE01000001">
    <property type="protein sequence ID" value="SFH51317.1"/>
    <property type="molecule type" value="Genomic_DNA"/>
</dbReference>
<dbReference type="InterPro" id="IPR042196">
    <property type="entry name" value="FHIPEP_4"/>
</dbReference>
<proteinExistence type="inferred from homology"/>
<feature type="transmembrane region" description="Helical" evidence="7">
    <location>
        <begin position="67"/>
        <end position="84"/>
    </location>
</feature>
<dbReference type="Proteomes" id="UP000198668">
    <property type="component" value="Unassembled WGS sequence"/>
</dbReference>
<keyword evidence="3 7" id="KW-1003">Cell membrane</keyword>
<dbReference type="InterPro" id="IPR042193">
    <property type="entry name" value="FHIPEP_3"/>
</dbReference>
<dbReference type="Gene3D" id="3.40.30.60">
    <property type="entry name" value="FHIPEP family, domain 1"/>
    <property type="match status" value="1"/>
</dbReference>
<evidence type="ECO:0000313" key="8">
    <source>
        <dbReference type="EMBL" id="SFH51317.1"/>
    </source>
</evidence>
<comment type="caution">
    <text evidence="7">Lacks conserved residue(s) required for the propagation of feature annotation.</text>
</comment>
<feature type="transmembrane region" description="Helical" evidence="7">
    <location>
        <begin position="105"/>
        <end position="131"/>
    </location>
</feature>
<gene>
    <name evidence="7" type="primary">flhA</name>
    <name evidence="8" type="ORF">SAMN04489868_10149</name>
</gene>
<reference evidence="8 9" key="1">
    <citation type="submission" date="2016-10" db="EMBL/GenBank/DDBJ databases">
        <authorList>
            <person name="de Groot N.N."/>
        </authorList>
    </citation>
    <scope>NUCLEOTIDE SEQUENCE [LARGE SCALE GENOMIC DNA]</scope>
    <source>
        <strain evidence="8 9">DSM 27630</strain>
    </source>
</reference>